<dbReference type="InterPro" id="IPR003593">
    <property type="entry name" value="AAA+_ATPase"/>
</dbReference>
<dbReference type="Proteomes" id="UP000184139">
    <property type="component" value="Unassembled WGS sequence"/>
</dbReference>
<dbReference type="EMBL" id="FQXS01000030">
    <property type="protein sequence ID" value="SHI08435.1"/>
    <property type="molecule type" value="Genomic_DNA"/>
</dbReference>
<dbReference type="PANTHER" id="PTHR42794:SF1">
    <property type="entry name" value="HEMIN IMPORT ATP-BINDING PROTEIN HMUV"/>
    <property type="match status" value="1"/>
</dbReference>
<evidence type="ECO:0000256" key="4">
    <source>
        <dbReference type="ARBA" id="ARBA00022967"/>
    </source>
</evidence>
<dbReference type="InterPro" id="IPR017871">
    <property type="entry name" value="ABC_transporter-like_CS"/>
</dbReference>
<evidence type="ECO:0000313" key="8">
    <source>
        <dbReference type="Proteomes" id="UP000184139"/>
    </source>
</evidence>
<name>A0A1M5Y8M8_9BACT</name>
<dbReference type="GO" id="GO:0005524">
    <property type="term" value="F:ATP binding"/>
    <property type="evidence" value="ECO:0007669"/>
    <property type="project" value="UniProtKB-KW"/>
</dbReference>
<dbReference type="PANTHER" id="PTHR42794">
    <property type="entry name" value="HEMIN IMPORT ATP-BINDING PROTEIN HMUV"/>
    <property type="match status" value="1"/>
</dbReference>
<keyword evidence="2" id="KW-0547">Nucleotide-binding</keyword>
<dbReference type="CDD" id="cd03214">
    <property type="entry name" value="ABC_Iron-Siderophores_B12_Hemin"/>
    <property type="match status" value="1"/>
</dbReference>
<dbReference type="RefSeq" id="WP_073378502.1">
    <property type="nucleotide sequence ID" value="NZ_FQXS01000030.1"/>
</dbReference>
<evidence type="ECO:0000313" key="7">
    <source>
        <dbReference type="EMBL" id="SHI08435.1"/>
    </source>
</evidence>
<evidence type="ECO:0000256" key="1">
    <source>
        <dbReference type="ARBA" id="ARBA00022448"/>
    </source>
</evidence>
<dbReference type="STRING" id="1121409.SAMN02745124_03749"/>
<dbReference type="GO" id="GO:0016887">
    <property type="term" value="F:ATP hydrolysis activity"/>
    <property type="evidence" value="ECO:0007669"/>
    <property type="project" value="InterPro"/>
</dbReference>
<dbReference type="Pfam" id="PF00005">
    <property type="entry name" value="ABC_tran"/>
    <property type="match status" value="1"/>
</dbReference>
<dbReference type="Gene3D" id="3.40.50.300">
    <property type="entry name" value="P-loop containing nucleotide triphosphate hydrolases"/>
    <property type="match status" value="1"/>
</dbReference>
<evidence type="ECO:0000256" key="2">
    <source>
        <dbReference type="ARBA" id="ARBA00022741"/>
    </source>
</evidence>
<dbReference type="OrthoDB" id="9809450at2"/>
<reference evidence="7 8" key="1">
    <citation type="submission" date="2016-11" db="EMBL/GenBank/DDBJ databases">
        <authorList>
            <person name="Jaros S."/>
            <person name="Januszkiewicz K."/>
            <person name="Wedrychowicz H."/>
        </authorList>
    </citation>
    <scope>NUCLEOTIDE SEQUENCE [LARGE SCALE GENOMIC DNA]</scope>
    <source>
        <strain evidence="7 8">DSM 9705</strain>
    </source>
</reference>
<evidence type="ECO:0000259" key="6">
    <source>
        <dbReference type="PROSITE" id="PS50893"/>
    </source>
</evidence>
<proteinExistence type="predicted"/>
<dbReference type="PROSITE" id="PS00211">
    <property type="entry name" value="ABC_TRANSPORTER_1"/>
    <property type="match status" value="1"/>
</dbReference>
<dbReference type="FunFam" id="3.40.50.300:FF:000134">
    <property type="entry name" value="Iron-enterobactin ABC transporter ATP-binding protein"/>
    <property type="match status" value="1"/>
</dbReference>
<dbReference type="PROSITE" id="PS50893">
    <property type="entry name" value="ABC_TRANSPORTER_2"/>
    <property type="match status" value="1"/>
</dbReference>
<dbReference type="InterPro" id="IPR003439">
    <property type="entry name" value="ABC_transporter-like_ATP-bd"/>
</dbReference>
<gene>
    <name evidence="7" type="ORF">SAMN02745124_03749</name>
</gene>
<dbReference type="SMART" id="SM00382">
    <property type="entry name" value="AAA"/>
    <property type="match status" value="1"/>
</dbReference>
<keyword evidence="4" id="KW-1278">Translocase</keyword>
<evidence type="ECO:0000256" key="3">
    <source>
        <dbReference type="ARBA" id="ARBA00022840"/>
    </source>
</evidence>
<sequence>MEHDRGYRLCDAGFSYGRAHAGLQALSLHLAPGCFYGLLGPNGSGKTTLLDLLAGHLTPSCGSVLLNGRQIDHYPPADRARLLTSVPQSFSLNFDYRVFDVVLMGRHPHIPRFARPSRDDHTAVEQALDAMEIGRFRDRSVRQLSGGEKQRVMIARALAQDTDYLLLDEVTANLDINHALAIMKLLARLVRQGRTVIAAMHDLNIALAFCDQVVVLKDGDLRCYGPTEDIVTPALVADLYEIEAESYRTATRTNQISFIYR</sequence>
<evidence type="ECO:0000256" key="5">
    <source>
        <dbReference type="ARBA" id="ARBA00037066"/>
    </source>
</evidence>
<feature type="domain" description="ABC transporter" evidence="6">
    <location>
        <begin position="7"/>
        <end position="243"/>
    </location>
</feature>
<keyword evidence="3 7" id="KW-0067">ATP-binding</keyword>
<dbReference type="SUPFAM" id="SSF52540">
    <property type="entry name" value="P-loop containing nucleoside triphosphate hydrolases"/>
    <property type="match status" value="1"/>
</dbReference>
<organism evidence="7 8">
    <name type="scientific">Desulfofustis glycolicus DSM 9705</name>
    <dbReference type="NCBI Taxonomy" id="1121409"/>
    <lineage>
        <taxon>Bacteria</taxon>
        <taxon>Pseudomonadati</taxon>
        <taxon>Thermodesulfobacteriota</taxon>
        <taxon>Desulfobulbia</taxon>
        <taxon>Desulfobulbales</taxon>
        <taxon>Desulfocapsaceae</taxon>
        <taxon>Desulfofustis</taxon>
    </lineage>
</organism>
<dbReference type="AlphaFoldDB" id="A0A1M5Y8M8"/>
<comment type="function">
    <text evidence="5">Part of the ABC transporter complex HmuTUV involved in hemin import. Responsible for energy coupling to the transport system.</text>
</comment>
<dbReference type="InterPro" id="IPR027417">
    <property type="entry name" value="P-loop_NTPase"/>
</dbReference>
<keyword evidence="1" id="KW-0813">Transport</keyword>
<keyword evidence="8" id="KW-1185">Reference proteome</keyword>
<protein>
    <submittedName>
        <fullName evidence="7">Iron complex transport system ATP-binding protein</fullName>
    </submittedName>
</protein>
<accession>A0A1M5Y8M8</accession>